<protein>
    <submittedName>
        <fullName evidence="3">Uncharacterized protein</fullName>
    </submittedName>
</protein>
<dbReference type="Proteomes" id="UP000750502">
    <property type="component" value="Unassembled WGS sequence"/>
</dbReference>
<feature type="compositionally biased region" description="Acidic residues" evidence="2">
    <location>
        <begin position="85"/>
        <end position="103"/>
    </location>
</feature>
<feature type="region of interest" description="Disordered" evidence="2">
    <location>
        <begin position="80"/>
        <end position="103"/>
    </location>
</feature>
<accession>A0A9P7HKC3</accession>
<evidence type="ECO:0000256" key="1">
    <source>
        <dbReference type="SAM" id="Coils"/>
    </source>
</evidence>
<evidence type="ECO:0000313" key="3">
    <source>
        <dbReference type="EMBL" id="KAG5758565.1"/>
    </source>
</evidence>
<evidence type="ECO:0000256" key="2">
    <source>
        <dbReference type="SAM" id="MobiDB-lite"/>
    </source>
</evidence>
<comment type="caution">
    <text evidence="3">The sequence shown here is derived from an EMBL/GenBank/DDBJ whole genome shotgun (WGS) entry which is preliminary data.</text>
</comment>
<keyword evidence="1" id="KW-0175">Coiled coil</keyword>
<evidence type="ECO:0000313" key="4">
    <source>
        <dbReference type="Proteomes" id="UP000750502"/>
    </source>
</evidence>
<proteinExistence type="predicted"/>
<reference evidence="3" key="1">
    <citation type="journal article" date="2020" name="bioRxiv">
        <title>Historical genomics reveals the evolutionary mechanisms behind multiple outbreaks of the host-specific coffee wilt pathogen Fusarium xylarioides.</title>
        <authorList>
            <person name="Peck D."/>
            <person name="Nowell R.W."/>
            <person name="Flood J."/>
            <person name="Ryan M.J."/>
            <person name="Barraclough T.G."/>
        </authorList>
    </citation>
    <scope>NUCLEOTIDE SEQUENCE</scope>
    <source>
        <strain evidence="3">IMI 127659i</strain>
    </source>
</reference>
<organism evidence="3 4">
    <name type="scientific">Fusarium xylarioides</name>
    <dbReference type="NCBI Taxonomy" id="221167"/>
    <lineage>
        <taxon>Eukaryota</taxon>
        <taxon>Fungi</taxon>
        <taxon>Dikarya</taxon>
        <taxon>Ascomycota</taxon>
        <taxon>Pezizomycotina</taxon>
        <taxon>Sordariomycetes</taxon>
        <taxon>Hypocreomycetidae</taxon>
        <taxon>Hypocreales</taxon>
        <taxon>Nectriaceae</taxon>
        <taxon>Fusarium</taxon>
        <taxon>Fusarium fujikuroi species complex</taxon>
    </lineage>
</organism>
<reference evidence="3" key="2">
    <citation type="submission" date="2020-10" db="EMBL/GenBank/DDBJ databases">
        <authorList>
            <person name="Peck L.D."/>
            <person name="Nowell R.W."/>
            <person name="Flood J."/>
            <person name="Ryan M.J."/>
            <person name="Barraclough T.G."/>
        </authorList>
    </citation>
    <scope>NUCLEOTIDE SEQUENCE</scope>
    <source>
        <strain evidence="3">IMI 127659i</strain>
    </source>
</reference>
<dbReference type="AlphaFoldDB" id="A0A9P7HKC3"/>
<keyword evidence="4" id="KW-1185">Reference proteome</keyword>
<feature type="coiled-coil region" evidence="1">
    <location>
        <begin position="1"/>
        <end position="50"/>
    </location>
</feature>
<gene>
    <name evidence="3" type="ORF">H9Q72_013300</name>
</gene>
<name>A0A9P7HKC3_9HYPO</name>
<dbReference type="EMBL" id="JADFTT010000799">
    <property type="protein sequence ID" value="KAG5758565.1"/>
    <property type="molecule type" value="Genomic_DNA"/>
</dbReference>
<sequence>MRRLESEQAALHADRREQQRRMEQAFNDQLVRLERERKAREAKIQDLETRLSTERADANERFQAAMAESNRMGCEYGAGCGSWGGEEEDGGEDQGAGADEEYE</sequence>